<dbReference type="NCBIfam" id="TIGR00290">
    <property type="entry name" value="MJ0570_dom"/>
    <property type="match status" value="1"/>
</dbReference>
<gene>
    <name evidence="2" type="ORF">ENV75_02855</name>
</gene>
<name>A0A7C4AJ65_9BACT</name>
<protein>
    <submittedName>
        <fullName evidence="2">Diphthine--ammonia ligase</fullName>
        <ecNumber evidence="2">6.3.1.14</ecNumber>
    </submittedName>
</protein>
<evidence type="ECO:0000313" key="2">
    <source>
        <dbReference type="EMBL" id="HGG99376.1"/>
    </source>
</evidence>
<reference evidence="2" key="1">
    <citation type="journal article" date="2020" name="mSystems">
        <title>Genome- and Community-Level Interaction Insights into Carbon Utilization and Element Cycling Functions of Hydrothermarchaeota in Hydrothermal Sediment.</title>
        <authorList>
            <person name="Zhou Z."/>
            <person name="Liu Y."/>
            <person name="Xu W."/>
            <person name="Pan J."/>
            <person name="Luo Z.H."/>
            <person name="Li M."/>
        </authorList>
    </citation>
    <scope>NUCLEOTIDE SEQUENCE [LARGE SCALE GENOMIC DNA]</scope>
    <source>
        <strain evidence="2">SpSt-788</strain>
    </source>
</reference>
<dbReference type="InterPro" id="IPR002761">
    <property type="entry name" value="Diphthami_syn_dom"/>
</dbReference>
<dbReference type="EC" id="6.3.1.14" evidence="2"/>
<organism evidence="2">
    <name type="scientific">Thermodesulfovibrio aggregans</name>
    <dbReference type="NCBI Taxonomy" id="86166"/>
    <lineage>
        <taxon>Bacteria</taxon>
        <taxon>Pseudomonadati</taxon>
        <taxon>Nitrospirota</taxon>
        <taxon>Thermodesulfovibrionia</taxon>
        <taxon>Thermodesulfovibrionales</taxon>
        <taxon>Thermodesulfovibrionaceae</taxon>
        <taxon>Thermodesulfovibrio</taxon>
    </lineage>
</organism>
<dbReference type="SUPFAM" id="SSF52402">
    <property type="entry name" value="Adenine nucleotide alpha hydrolases-like"/>
    <property type="match status" value="1"/>
</dbReference>
<dbReference type="InterPro" id="IPR030662">
    <property type="entry name" value="DPH6/MJ0570"/>
</dbReference>
<keyword evidence="2" id="KW-0436">Ligase</keyword>
<evidence type="ECO:0000259" key="1">
    <source>
        <dbReference type="Pfam" id="PF01902"/>
    </source>
</evidence>
<dbReference type="Gene3D" id="3.90.1490.10">
    <property type="entry name" value="putative n-type atp pyrophosphatase, domain 2"/>
    <property type="match status" value="1"/>
</dbReference>
<dbReference type="InterPro" id="IPR014729">
    <property type="entry name" value="Rossmann-like_a/b/a_fold"/>
</dbReference>
<dbReference type="EMBL" id="DTHO01000022">
    <property type="protein sequence ID" value="HGG99376.1"/>
    <property type="molecule type" value="Genomic_DNA"/>
</dbReference>
<feature type="domain" description="Diphthamide synthase" evidence="1">
    <location>
        <begin position="5"/>
        <end position="216"/>
    </location>
</feature>
<dbReference type="PANTHER" id="PTHR12196">
    <property type="entry name" value="DOMAIN OF UNKNOWN FUNCTION 71 DUF71 -CONTAINING PROTEIN"/>
    <property type="match status" value="1"/>
</dbReference>
<dbReference type="Pfam" id="PF01902">
    <property type="entry name" value="Diphthami_syn_2"/>
    <property type="match status" value="1"/>
</dbReference>
<proteinExistence type="predicted"/>
<dbReference type="CDD" id="cd01994">
    <property type="entry name" value="AANH_PF0828-like"/>
    <property type="match status" value="1"/>
</dbReference>
<dbReference type="GO" id="GO:0017178">
    <property type="term" value="F:diphthine-ammonia ligase activity"/>
    <property type="evidence" value="ECO:0007669"/>
    <property type="project" value="UniProtKB-EC"/>
</dbReference>
<dbReference type="GO" id="GO:0017183">
    <property type="term" value="P:protein histidyl modification to diphthamide"/>
    <property type="evidence" value="ECO:0007669"/>
    <property type="project" value="TreeGrafter"/>
</dbReference>
<comment type="caution">
    <text evidence="2">The sequence shown here is derived from an EMBL/GenBank/DDBJ whole genome shotgun (WGS) entry which is preliminary data.</text>
</comment>
<sequence length="221" mass="25078">MDILKAFVSWSGGKDSTLACYRAMMNGIEVVYLVNMLSEDGIYSRSHGIGSELLKAQAEAIGIPIIQKKTTWESYEDEFKNTIMQLKKDGVSAGVFGDIDLQEHREWVERVCRETGIEAILPLWNEEREKLLREFINSGFKAIVCSTNASFLGSEWLGRKVDSDLIRDLKTSGNIDLCGERGEYHTFVYDGPIFKSPVKFFAGKWIQRDKKLFLEICNAKS</sequence>
<dbReference type="PANTHER" id="PTHR12196:SF2">
    <property type="entry name" value="DIPHTHINE--AMMONIA LIGASE"/>
    <property type="match status" value="1"/>
</dbReference>
<dbReference type="PIRSF" id="PIRSF039123">
    <property type="entry name" value="Diphthamide_synthase"/>
    <property type="match status" value="1"/>
</dbReference>
<accession>A0A7C4AJ65</accession>
<dbReference type="Gene3D" id="3.40.50.620">
    <property type="entry name" value="HUPs"/>
    <property type="match status" value="1"/>
</dbReference>
<dbReference type="AlphaFoldDB" id="A0A7C4AJ65"/>